<dbReference type="InterPro" id="IPR024088">
    <property type="entry name" value="Tyr-tRNA-ligase_bac-type"/>
</dbReference>
<dbReference type="HAMAP" id="MF_02006">
    <property type="entry name" value="Tyr_tRNA_synth_type1"/>
    <property type="match status" value="1"/>
</dbReference>
<dbReference type="EnsemblProtists" id="EKX52775">
    <property type="protein sequence ID" value="EKX52775"/>
    <property type="gene ID" value="GUITHDRAFT_199645"/>
</dbReference>
<accession>L1JX61</accession>
<dbReference type="PROSITE" id="PS50889">
    <property type="entry name" value="S4"/>
    <property type="match status" value="1"/>
</dbReference>
<dbReference type="GO" id="GO:0003723">
    <property type="term" value="F:RNA binding"/>
    <property type="evidence" value="ECO:0007669"/>
    <property type="project" value="UniProtKB-KW"/>
</dbReference>
<reference evidence="13 15" key="1">
    <citation type="journal article" date="2012" name="Nature">
        <title>Algal genomes reveal evolutionary mosaicism and the fate of nucleomorphs.</title>
        <authorList>
            <consortium name="DOE Joint Genome Institute"/>
            <person name="Curtis B.A."/>
            <person name="Tanifuji G."/>
            <person name="Burki F."/>
            <person name="Gruber A."/>
            <person name="Irimia M."/>
            <person name="Maruyama S."/>
            <person name="Arias M.C."/>
            <person name="Ball S.G."/>
            <person name="Gile G.H."/>
            <person name="Hirakawa Y."/>
            <person name="Hopkins J.F."/>
            <person name="Kuo A."/>
            <person name="Rensing S.A."/>
            <person name="Schmutz J."/>
            <person name="Symeonidi A."/>
            <person name="Elias M."/>
            <person name="Eveleigh R.J."/>
            <person name="Herman E.K."/>
            <person name="Klute M.J."/>
            <person name="Nakayama T."/>
            <person name="Obornik M."/>
            <person name="Reyes-Prieto A."/>
            <person name="Armbrust E.V."/>
            <person name="Aves S.J."/>
            <person name="Beiko R.G."/>
            <person name="Coutinho P."/>
            <person name="Dacks J.B."/>
            <person name="Durnford D.G."/>
            <person name="Fast N.M."/>
            <person name="Green B.R."/>
            <person name="Grisdale C.J."/>
            <person name="Hempel F."/>
            <person name="Henrissat B."/>
            <person name="Hoppner M.P."/>
            <person name="Ishida K."/>
            <person name="Kim E."/>
            <person name="Koreny L."/>
            <person name="Kroth P.G."/>
            <person name="Liu Y."/>
            <person name="Malik S.B."/>
            <person name="Maier U.G."/>
            <person name="McRose D."/>
            <person name="Mock T."/>
            <person name="Neilson J.A."/>
            <person name="Onodera N.T."/>
            <person name="Poole A.M."/>
            <person name="Pritham E.J."/>
            <person name="Richards T.A."/>
            <person name="Rocap G."/>
            <person name="Roy S.W."/>
            <person name="Sarai C."/>
            <person name="Schaack S."/>
            <person name="Shirato S."/>
            <person name="Slamovits C.H."/>
            <person name="Spencer D.F."/>
            <person name="Suzuki S."/>
            <person name="Worden A.Z."/>
            <person name="Zauner S."/>
            <person name="Barry K."/>
            <person name="Bell C."/>
            <person name="Bharti A.K."/>
            <person name="Crow J.A."/>
            <person name="Grimwood J."/>
            <person name="Kramer R."/>
            <person name="Lindquist E."/>
            <person name="Lucas S."/>
            <person name="Salamov A."/>
            <person name="McFadden G.I."/>
            <person name="Lane C.E."/>
            <person name="Keeling P.J."/>
            <person name="Gray M.W."/>
            <person name="Grigoriev I.V."/>
            <person name="Archibald J.M."/>
        </authorList>
    </citation>
    <scope>NUCLEOTIDE SEQUENCE</scope>
    <source>
        <strain evidence="13 15">CCMP2712</strain>
    </source>
</reference>
<comment type="catalytic activity">
    <reaction evidence="8 10">
        <text>tRNA(Tyr) + L-tyrosine + ATP = L-tyrosyl-tRNA(Tyr) + AMP + diphosphate + H(+)</text>
        <dbReference type="Rhea" id="RHEA:10220"/>
        <dbReference type="Rhea" id="RHEA-COMP:9706"/>
        <dbReference type="Rhea" id="RHEA-COMP:9707"/>
        <dbReference type="ChEBI" id="CHEBI:15378"/>
        <dbReference type="ChEBI" id="CHEBI:30616"/>
        <dbReference type="ChEBI" id="CHEBI:33019"/>
        <dbReference type="ChEBI" id="CHEBI:58315"/>
        <dbReference type="ChEBI" id="CHEBI:78442"/>
        <dbReference type="ChEBI" id="CHEBI:78536"/>
        <dbReference type="ChEBI" id="CHEBI:456215"/>
        <dbReference type="EC" id="6.1.1.1"/>
    </reaction>
</comment>
<dbReference type="SUPFAM" id="SSF55174">
    <property type="entry name" value="Alpha-L RNA-binding motif"/>
    <property type="match status" value="1"/>
</dbReference>
<evidence type="ECO:0000256" key="11">
    <source>
        <dbReference type="SAM" id="SignalP"/>
    </source>
</evidence>
<keyword evidence="6 10" id="KW-0030">Aminoacyl-tRNA synthetase</keyword>
<organism evidence="13">
    <name type="scientific">Guillardia theta (strain CCMP2712)</name>
    <name type="common">Cryptophyte</name>
    <dbReference type="NCBI Taxonomy" id="905079"/>
    <lineage>
        <taxon>Eukaryota</taxon>
        <taxon>Cryptophyceae</taxon>
        <taxon>Pyrenomonadales</taxon>
        <taxon>Geminigeraceae</taxon>
        <taxon>Guillardia</taxon>
    </lineage>
</organism>
<dbReference type="InterPro" id="IPR002307">
    <property type="entry name" value="Tyr-tRNA-ligase"/>
</dbReference>
<dbReference type="InterPro" id="IPR002942">
    <property type="entry name" value="S4_RNA-bd"/>
</dbReference>
<evidence type="ECO:0000259" key="12">
    <source>
        <dbReference type="SMART" id="SM00363"/>
    </source>
</evidence>
<keyword evidence="15" id="KW-1185">Reference proteome</keyword>
<keyword evidence="4 10" id="KW-0067">ATP-binding</keyword>
<dbReference type="GO" id="GO:0005524">
    <property type="term" value="F:ATP binding"/>
    <property type="evidence" value="ECO:0007669"/>
    <property type="project" value="UniProtKB-KW"/>
</dbReference>
<dbReference type="Pfam" id="PF00579">
    <property type="entry name" value="tRNA-synt_1b"/>
    <property type="match status" value="1"/>
</dbReference>
<comment type="similarity">
    <text evidence="10">Belongs to the class-I aminoacyl-tRNA synthetase family.</text>
</comment>
<keyword evidence="2 10" id="KW-0436">Ligase</keyword>
<sequence length="495" mass="55377">MLRGTLRSLAWSLLSASVFVDLALAFQVHPMRLLRPSFVVKNAAVSFRARSRRLGSRMLASVAPSDVEKPILEEELITSFDGKSKFIKVMMERGFLHSCTNIEALDEKMTSETVKAYLGFDATAKSLHVGSLLQIMILRHLQQCGHKPIVLLGGGTTKVGDPTGKDQSRKMLSDQDIQDNVNGIKTVFEKFLKFGDGPTDALLVNNDEWLSSIRYLDFLREYGPLFTINRMLNFESVKLRLERESPLTFLEFNYMILQAYDFLELNRRYGCSLQLGGSDQWGNMVNGVELTRRANSKQVFAMTAPLITTSDGKKMGKSEGGAVWLNADMLPPYDYWQFWRNTQDADVVRFLKLFTELPMEKIEELSKLEGAAINDAKKILADECTRMLHGEEVLPSIHETASALFAGKSGNLDDLPKVSISKEDVDKGIPLIDLFLQLGFASSKNEIRKLIQGGGVRLNDEKVQDVNMMLTADALNNNQAKLSVGKKKHGLVVLE</sequence>
<dbReference type="EMBL" id="JH992972">
    <property type="protein sequence ID" value="EKX52775.1"/>
    <property type="molecule type" value="Genomic_DNA"/>
</dbReference>
<dbReference type="eggNOG" id="KOG2623">
    <property type="taxonomic scope" value="Eukaryota"/>
</dbReference>
<dbReference type="GeneID" id="17309229"/>
<evidence type="ECO:0000256" key="8">
    <source>
        <dbReference type="ARBA" id="ARBA00048248"/>
    </source>
</evidence>
<evidence type="ECO:0000313" key="14">
    <source>
        <dbReference type="EnsemblProtists" id="EKX52775"/>
    </source>
</evidence>
<dbReference type="CDD" id="cd00805">
    <property type="entry name" value="TyrRS_core"/>
    <property type="match status" value="1"/>
</dbReference>
<dbReference type="EC" id="6.1.1.1" evidence="1 10"/>
<dbReference type="NCBIfam" id="TIGR00234">
    <property type="entry name" value="tyrS"/>
    <property type="match status" value="1"/>
</dbReference>
<dbReference type="FunFam" id="1.10.240.10:FF:000001">
    <property type="entry name" value="Tyrosine--tRNA ligase"/>
    <property type="match status" value="1"/>
</dbReference>
<evidence type="ECO:0000256" key="1">
    <source>
        <dbReference type="ARBA" id="ARBA00013160"/>
    </source>
</evidence>
<reference evidence="14" key="3">
    <citation type="submission" date="2015-06" db="UniProtKB">
        <authorList>
            <consortium name="EnsemblProtists"/>
        </authorList>
    </citation>
    <scope>IDENTIFICATION</scope>
</reference>
<evidence type="ECO:0000313" key="15">
    <source>
        <dbReference type="Proteomes" id="UP000011087"/>
    </source>
</evidence>
<feature type="domain" description="RNA-binding S4" evidence="12">
    <location>
        <begin position="430"/>
        <end position="495"/>
    </location>
</feature>
<dbReference type="Gene3D" id="3.10.290.10">
    <property type="entry name" value="RNA-binding S4 domain"/>
    <property type="match status" value="1"/>
</dbReference>
<keyword evidence="9" id="KW-0694">RNA-binding</keyword>
<dbReference type="OrthoDB" id="337870at2759"/>
<evidence type="ECO:0000256" key="5">
    <source>
        <dbReference type="ARBA" id="ARBA00022917"/>
    </source>
</evidence>
<evidence type="ECO:0000256" key="2">
    <source>
        <dbReference type="ARBA" id="ARBA00022598"/>
    </source>
</evidence>
<dbReference type="Gene3D" id="1.10.240.10">
    <property type="entry name" value="Tyrosyl-Transfer RNA Synthetase"/>
    <property type="match status" value="1"/>
</dbReference>
<feature type="signal peptide" evidence="11">
    <location>
        <begin position="1"/>
        <end position="25"/>
    </location>
</feature>
<dbReference type="Gene3D" id="3.40.50.620">
    <property type="entry name" value="HUPs"/>
    <property type="match status" value="1"/>
</dbReference>
<dbReference type="CDD" id="cd00165">
    <property type="entry name" value="S4"/>
    <property type="match status" value="1"/>
</dbReference>
<dbReference type="InterPro" id="IPR024107">
    <property type="entry name" value="Tyr-tRNA-ligase_bac_1"/>
</dbReference>
<evidence type="ECO:0000256" key="9">
    <source>
        <dbReference type="PROSITE-ProRule" id="PRU00182"/>
    </source>
</evidence>
<feature type="chain" id="PRO_5008771876" description="Tyrosine--tRNA ligase" evidence="11">
    <location>
        <begin position="26"/>
        <end position="495"/>
    </location>
</feature>
<dbReference type="InterPro" id="IPR036986">
    <property type="entry name" value="S4_RNA-bd_sf"/>
</dbReference>
<dbReference type="InterPro" id="IPR002305">
    <property type="entry name" value="aa-tRNA-synth_Ic"/>
</dbReference>
<dbReference type="AlphaFoldDB" id="L1JX61"/>
<dbReference type="GO" id="GO:0004831">
    <property type="term" value="F:tyrosine-tRNA ligase activity"/>
    <property type="evidence" value="ECO:0007669"/>
    <property type="project" value="UniProtKB-EC"/>
</dbReference>
<keyword evidence="11" id="KW-0732">Signal</keyword>
<keyword evidence="3 10" id="KW-0547">Nucleotide-binding</keyword>
<dbReference type="PRINTS" id="PR01040">
    <property type="entry name" value="TRNASYNTHTYR"/>
</dbReference>
<dbReference type="GO" id="GO:0006437">
    <property type="term" value="P:tyrosyl-tRNA aminoacylation"/>
    <property type="evidence" value="ECO:0007669"/>
    <property type="project" value="InterPro"/>
</dbReference>
<dbReference type="KEGG" id="gtt:GUITHDRAFT_199645"/>
<proteinExistence type="inferred from homology"/>
<keyword evidence="5 10" id="KW-0648">Protein biosynthesis</keyword>
<evidence type="ECO:0000256" key="3">
    <source>
        <dbReference type="ARBA" id="ARBA00022741"/>
    </source>
</evidence>
<dbReference type="Proteomes" id="UP000011087">
    <property type="component" value="Unassembled WGS sequence"/>
</dbReference>
<protein>
    <recommendedName>
        <fullName evidence="1 10">Tyrosine--tRNA ligase</fullName>
        <ecNumber evidence="1 10">6.1.1.1</ecNumber>
    </recommendedName>
    <alternativeName>
        <fullName evidence="7 10">Tyrosyl-tRNA synthetase</fullName>
    </alternativeName>
</protein>
<dbReference type="Pfam" id="PF01479">
    <property type="entry name" value="S4"/>
    <property type="match status" value="1"/>
</dbReference>
<reference evidence="15" key="2">
    <citation type="submission" date="2012-11" db="EMBL/GenBank/DDBJ databases">
        <authorList>
            <person name="Kuo A."/>
            <person name="Curtis B.A."/>
            <person name="Tanifuji G."/>
            <person name="Burki F."/>
            <person name="Gruber A."/>
            <person name="Irimia M."/>
            <person name="Maruyama S."/>
            <person name="Arias M.C."/>
            <person name="Ball S.G."/>
            <person name="Gile G.H."/>
            <person name="Hirakawa Y."/>
            <person name="Hopkins J.F."/>
            <person name="Rensing S.A."/>
            <person name="Schmutz J."/>
            <person name="Symeonidi A."/>
            <person name="Elias M."/>
            <person name="Eveleigh R.J."/>
            <person name="Herman E.K."/>
            <person name="Klute M.J."/>
            <person name="Nakayama T."/>
            <person name="Obornik M."/>
            <person name="Reyes-Prieto A."/>
            <person name="Armbrust E.V."/>
            <person name="Aves S.J."/>
            <person name="Beiko R.G."/>
            <person name="Coutinho P."/>
            <person name="Dacks J.B."/>
            <person name="Durnford D.G."/>
            <person name="Fast N.M."/>
            <person name="Green B.R."/>
            <person name="Grisdale C."/>
            <person name="Hempe F."/>
            <person name="Henrissat B."/>
            <person name="Hoppner M.P."/>
            <person name="Ishida K.-I."/>
            <person name="Kim E."/>
            <person name="Koreny L."/>
            <person name="Kroth P.G."/>
            <person name="Liu Y."/>
            <person name="Malik S.-B."/>
            <person name="Maier U.G."/>
            <person name="McRose D."/>
            <person name="Mock T."/>
            <person name="Neilson J.A."/>
            <person name="Onodera N.T."/>
            <person name="Poole A.M."/>
            <person name="Pritham E.J."/>
            <person name="Richards T.A."/>
            <person name="Rocap G."/>
            <person name="Roy S.W."/>
            <person name="Sarai C."/>
            <person name="Schaack S."/>
            <person name="Shirato S."/>
            <person name="Slamovits C.H."/>
            <person name="Spencer D.F."/>
            <person name="Suzuki S."/>
            <person name="Worden A.Z."/>
            <person name="Zauner S."/>
            <person name="Barry K."/>
            <person name="Bell C."/>
            <person name="Bharti A.K."/>
            <person name="Crow J.A."/>
            <person name="Grimwood J."/>
            <person name="Kramer R."/>
            <person name="Lindquist E."/>
            <person name="Lucas S."/>
            <person name="Salamov A."/>
            <person name="McFadden G.I."/>
            <person name="Lane C.E."/>
            <person name="Keeling P.J."/>
            <person name="Gray M.W."/>
            <person name="Grigoriev I.V."/>
            <person name="Archibald J.M."/>
        </authorList>
    </citation>
    <scope>NUCLEOTIDE SEQUENCE</scope>
    <source>
        <strain evidence="15">CCMP2712</strain>
    </source>
</reference>
<name>L1JX61_GUITC</name>
<dbReference type="STRING" id="905079.L1JX61"/>
<evidence type="ECO:0000313" key="13">
    <source>
        <dbReference type="EMBL" id="EKX52775.1"/>
    </source>
</evidence>
<dbReference type="InterPro" id="IPR014729">
    <property type="entry name" value="Rossmann-like_a/b/a_fold"/>
</dbReference>
<dbReference type="PaxDb" id="55529-EKX52775"/>
<evidence type="ECO:0000256" key="4">
    <source>
        <dbReference type="ARBA" id="ARBA00022840"/>
    </source>
</evidence>
<gene>
    <name evidence="13" type="ORF">GUITHDRAFT_199645</name>
</gene>
<dbReference type="GO" id="GO:0005829">
    <property type="term" value="C:cytosol"/>
    <property type="evidence" value="ECO:0007669"/>
    <property type="project" value="TreeGrafter"/>
</dbReference>
<dbReference type="PANTHER" id="PTHR11766:SF0">
    <property type="entry name" value="TYROSINE--TRNA LIGASE, MITOCHONDRIAL"/>
    <property type="match status" value="1"/>
</dbReference>
<evidence type="ECO:0000256" key="10">
    <source>
        <dbReference type="RuleBase" id="RU361234"/>
    </source>
</evidence>
<dbReference type="PANTHER" id="PTHR11766">
    <property type="entry name" value="TYROSYL-TRNA SYNTHETASE"/>
    <property type="match status" value="1"/>
</dbReference>
<evidence type="ECO:0000256" key="6">
    <source>
        <dbReference type="ARBA" id="ARBA00023146"/>
    </source>
</evidence>
<evidence type="ECO:0000256" key="7">
    <source>
        <dbReference type="ARBA" id="ARBA00033323"/>
    </source>
</evidence>
<dbReference type="SUPFAM" id="SSF52374">
    <property type="entry name" value="Nucleotidylyl transferase"/>
    <property type="match status" value="1"/>
</dbReference>
<dbReference type="SMART" id="SM00363">
    <property type="entry name" value="S4"/>
    <property type="match status" value="1"/>
</dbReference>
<dbReference type="RefSeq" id="XP_005839755.1">
    <property type="nucleotide sequence ID" value="XM_005839698.1"/>
</dbReference>